<accession>A0A4Z2E599</accession>
<protein>
    <submittedName>
        <fullName evidence="1">Uncharacterized protein</fullName>
    </submittedName>
</protein>
<dbReference type="EMBL" id="SRLO01016885">
    <property type="protein sequence ID" value="TNN23941.1"/>
    <property type="molecule type" value="Genomic_DNA"/>
</dbReference>
<dbReference type="Proteomes" id="UP000314294">
    <property type="component" value="Unassembled WGS sequence"/>
</dbReference>
<dbReference type="AlphaFoldDB" id="A0A4Z2E599"/>
<evidence type="ECO:0000313" key="1">
    <source>
        <dbReference type="EMBL" id="TNN23941.1"/>
    </source>
</evidence>
<name>A0A4Z2E599_9TELE</name>
<proteinExistence type="predicted"/>
<keyword evidence="2" id="KW-1185">Reference proteome</keyword>
<sequence length="55" mass="5966">MEIQKTIDGSTGETITFTFQGNDFLFHKAGNRPAPTALLPTPQWDGLSSLSLLNS</sequence>
<gene>
    <name evidence="1" type="ORF">EYF80_065937</name>
</gene>
<reference evidence="1 2" key="1">
    <citation type="submission" date="2019-03" db="EMBL/GenBank/DDBJ databases">
        <title>First draft genome of Liparis tanakae, snailfish: a comprehensive survey of snailfish specific genes.</title>
        <authorList>
            <person name="Kim W."/>
            <person name="Song I."/>
            <person name="Jeong J.-H."/>
            <person name="Kim D."/>
            <person name="Kim S."/>
            <person name="Ryu S."/>
            <person name="Song J.Y."/>
            <person name="Lee S.K."/>
        </authorList>
    </citation>
    <scope>NUCLEOTIDE SEQUENCE [LARGE SCALE GENOMIC DNA]</scope>
    <source>
        <tissue evidence="1">Muscle</tissue>
    </source>
</reference>
<evidence type="ECO:0000313" key="2">
    <source>
        <dbReference type="Proteomes" id="UP000314294"/>
    </source>
</evidence>
<organism evidence="1 2">
    <name type="scientific">Liparis tanakae</name>
    <name type="common">Tanaka's snailfish</name>
    <dbReference type="NCBI Taxonomy" id="230148"/>
    <lineage>
        <taxon>Eukaryota</taxon>
        <taxon>Metazoa</taxon>
        <taxon>Chordata</taxon>
        <taxon>Craniata</taxon>
        <taxon>Vertebrata</taxon>
        <taxon>Euteleostomi</taxon>
        <taxon>Actinopterygii</taxon>
        <taxon>Neopterygii</taxon>
        <taxon>Teleostei</taxon>
        <taxon>Neoteleostei</taxon>
        <taxon>Acanthomorphata</taxon>
        <taxon>Eupercaria</taxon>
        <taxon>Perciformes</taxon>
        <taxon>Cottioidei</taxon>
        <taxon>Cottales</taxon>
        <taxon>Liparidae</taxon>
        <taxon>Liparis</taxon>
    </lineage>
</organism>
<comment type="caution">
    <text evidence="1">The sequence shown here is derived from an EMBL/GenBank/DDBJ whole genome shotgun (WGS) entry which is preliminary data.</text>
</comment>